<dbReference type="Gene3D" id="3.60.15.10">
    <property type="entry name" value="Ribonuclease Z/Hydroxyacylglutathione hydrolase-like"/>
    <property type="match status" value="1"/>
</dbReference>
<evidence type="ECO:0000256" key="1">
    <source>
        <dbReference type="ARBA" id="ARBA00022723"/>
    </source>
</evidence>
<dbReference type="InterPro" id="IPR001279">
    <property type="entry name" value="Metallo-B-lactamas"/>
</dbReference>
<proteinExistence type="predicted"/>
<feature type="domain" description="Metallo-beta-lactamase" evidence="2">
    <location>
        <begin position="17"/>
        <end position="207"/>
    </location>
</feature>
<evidence type="ECO:0000313" key="3">
    <source>
        <dbReference type="EMBL" id="KUF39605.1"/>
    </source>
</evidence>
<dbReference type="PANTHER" id="PTHR43084">
    <property type="entry name" value="PERSULFIDE DIOXYGENASE ETHE1"/>
    <property type="match status" value="1"/>
</dbReference>
<evidence type="ECO:0000313" key="4">
    <source>
        <dbReference type="Proteomes" id="UP000053300"/>
    </source>
</evidence>
<dbReference type="EMBL" id="LPXH01000035">
    <property type="protein sequence ID" value="KUF39605.1"/>
    <property type="molecule type" value="Genomic_DNA"/>
</dbReference>
<dbReference type="GO" id="GO:0006749">
    <property type="term" value="P:glutathione metabolic process"/>
    <property type="evidence" value="ECO:0007669"/>
    <property type="project" value="InterPro"/>
</dbReference>
<organism evidence="3 4">
    <name type="scientific">Comamonas kerstersii</name>
    <dbReference type="NCBI Taxonomy" id="225992"/>
    <lineage>
        <taxon>Bacteria</taxon>
        <taxon>Pseudomonadati</taxon>
        <taxon>Pseudomonadota</taxon>
        <taxon>Betaproteobacteria</taxon>
        <taxon>Burkholderiales</taxon>
        <taxon>Comamonadaceae</taxon>
        <taxon>Comamonas</taxon>
    </lineage>
</organism>
<dbReference type="GO" id="GO:0070813">
    <property type="term" value="P:hydrogen sulfide metabolic process"/>
    <property type="evidence" value="ECO:0007669"/>
    <property type="project" value="TreeGrafter"/>
</dbReference>
<sequence>MHMPQPHIESFFDAVTGTVSYVLADPSTGKVAVIDSVLDFDAKSGNLTSASSDRIIEYVRSQNWQVEWILETHAHADHISGAQHIRHHLGGKIAIGANIRQVQKIFRTVFLFERSFLPDGSQFDHLFEDGEVFHVGSLAVTAMLVPGHTPADMAYLVGGDVFVGDTLFMPDVGTARADFPGGDAAVLYRSIQRILSLPADTCIHVCHDYPPAHRAAAWVCTVTEQKAGNIHVRDGISEAEFVAMRNRRDATLAMPTLILPSVQVNLRAGRMPPSQPDGRTYIEVPINAFLKDPDQAPDGIWQGAETE</sequence>
<dbReference type="GO" id="GO:0050313">
    <property type="term" value="F:sulfur dioxygenase activity"/>
    <property type="evidence" value="ECO:0007669"/>
    <property type="project" value="InterPro"/>
</dbReference>
<dbReference type="AlphaFoldDB" id="A0A0W7YWQ2"/>
<gene>
    <name evidence="3" type="ORF">AS359_05970</name>
</gene>
<dbReference type="InterPro" id="IPR036866">
    <property type="entry name" value="RibonucZ/Hydroxyglut_hydro"/>
</dbReference>
<dbReference type="SMART" id="SM00849">
    <property type="entry name" value="Lactamase_B"/>
    <property type="match status" value="1"/>
</dbReference>
<comment type="caution">
    <text evidence="3">The sequence shown here is derived from an EMBL/GenBank/DDBJ whole genome shotgun (WGS) entry which is preliminary data.</text>
</comment>
<name>A0A0W7YWQ2_9BURK</name>
<accession>A0A0W7YWQ2</accession>
<dbReference type="STRING" id="225992.B5M06_15585"/>
<keyword evidence="3" id="KW-0378">Hydrolase</keyword>
<reference evidence="3 4" key="1">
    <citation type="submission" date="2015-12" db="EMBL/GenBank/DDBJ databases">
        <title>Complete genome sequence of a multi-drug resistant strain Acidovorax sp. 12322-1.</title>
        <authorList>
            <person name="Ming D."/>
            <person name="Wang M."/>
            <person name="Hu S."/>
            <person name="Zhou Y."/>
            <person name="Jiang T."/>
        </authorList>
    </citation>
    <scope>NUCLEOTIDE SEQUENCE [LARGE SCALE GENOMIC DNA]</scope>
    <source>
        <strain evidence="3 4">12322-1</strain>
    </source>
</reference>
<dbReference type="GO" id="GO:0016787">
    <property type="term" value="F:hydrolase activity"/>
    <property type="evidence" value="ECO:0007669"/>
    <property type="project" value="UniProtKB-KW"/>
</dbReference>
<evidence type="ECO:0000259" key="2">
    <source>
        <dbReference type="SMART" id="SM00849"/>
    </source>
</evidence>
<dbReference type="Pfam" id="PF00753">
    <property type="entry name" value="Lactamase_B"/>
    <property type="match status" value="1"/>
</dbReference>
<dbReference type="Proteomes" id="UP000053300">
    <property type="component" value="Unassembled WGS sequence"/>
</dbReference>
<keyword evidence="1" id="KW-0479">Metal-binding</keyword>
<dbReference type="SUPFAM" id="SSF56281">
    <property type="entry name" value="Metallo-hydrolase/oxidoreductase"/>
    <property type="match status" value="1"/>
</dbReference>
<dbReference type="InterPro" id="IPR044528">
    <property type="entry name" value="POD-like_MBL-fold"/>
</dbReference>
<dbReference type="GO" id="GO:0046872">
    <property type="term" value="F:metal ion binding"/>
    <property type="evidence" value="ECO:0007669"/>
    <property type="project" value="UniProtKB-KW"/>
</dbReference>
<dbReference type="CDD" id="cd07724">
    <property type="entry name" value="POD-like_MBL-fold"/>
    <property type="match status" value="1"/>
</dbReference>
<protein>
    <submittedName>
        <fullName evidence="3">MBL fold metallo-hydrolase</fullName>
    </submittedName>
</protein>
<dbReference type="PANTHER" id="PTHR43084:SF1">
    <property type="entry name" value="PERSULFIDE DIOXYGENASE ETHE1, MITOCHONDRIAL"/>
    <property type="match status" value="1"/>
</dbReference>
<dbReference type="RefSeq" id="WP_058880190.1">
    <property type="nucleotide sequence ID" value="NZ_LPXH01000035.1"/>
</dbReference>
<keyword evidence="4" id="KW-1185">Reference proteome</keyword>
<dbReference type="InterPro" id="IPR051682">
    <property type="entry name" value="Mito_Persulfide_Diox"/>
</dbReference>